<dbReference type="Proteomes" id="UP000594638">
    <property type="component" value="Unassembled WGS sequence"/>
</dbReference>
<evidence type="ECO:0000313" key="1">
    <source>
        <dbReference type="EMBL" id="CAA3015710.1"/>
    </source>
</evidence>
<reference evidence="1 2" key="1">
    <citation type="submission" date="2019-12" db="EMBL/GenBank/DDBJ databases">
        <authorList>
            <person name="Alioto T."/>
            <person name="Alioto T."/>
            <person name="Gomez Garrido J."/>
        </authorList>
    </citation>
    <scope>NUCLEOTIDE SEQUENCE [LARGE SCALE GENOMIC DNA]</scope>
</reference>
<gene>
    <name evidence="1" type="ORF">OLEA9_A102326</name>
</gene>
<accession>A0A8S0UJD9</accession>
<sequence length="144" mass="14955">MNRGVERSGPLTPIATDLMNAVEAGAMVVASDGSESSCIGAVAKNGGKEAVSPIRDELGGQVHHKLIQPARVVIVGGDGGNSSESTMGAIIRCRMVGPTGRPSAELSSHPFSFSAIIRGSDAVCIGCDSSFARRRHLKMKYCVE</sequence>
<dbReference type="EMBL" id="CACTIH010007566">
    <property type="protein sequence ID" value="CAA3015710.1"/>
    <property type="molecule type" value="Genomic_DNA"/>
</dbReference>
<protein>
    <submittedName>
        <fullName evidence="1">Uncharacterized protein</fullName>
    </submittedName>
</protein>
<name>A0A8S0UJD9_OLEEU</name>
<evidence type="ECO:0000313" key="2">
    <source>
        <dbReference type="Proteomes" id="UP000594638"/>
    </source>
</evidence>
<proteinExistence type="predicted"/>
<dbReference type="AlphaFoldDB" id="A0A8S0UJD9"/>
<dbReference type="Gramene" id="OE9A102326T1">
    <property type="protein sequence ID" value="OE9A102326C1"/>
    <property type="gene ID" value="OE9A102326"/>
</dbReference>
<organism evidence="1 2">
    <name type="scientific">Olea europaea subsp. europaea</name>
    <dbReference type="NCBI Taxonomy" id="158383"/>
    <lineage>
        <taxon>Eukaryota</taxon>
        <taxon>Viridiplantae</taxon>
        <taxon>Streptophyta</taxon>
        <taxon>Embryophyta</taxon>
        <taxon>Tracheophyta</taxon>
        <taxon>Spermatophyta</taxon>
        <taxon>Magnoliopsida</taxon>
        <taxon>eudicotyledons</taxon>
        <taxon>Gunneridae</taxon>
        <taxon>Pentapetalae</taxon>
        <taxon>asterids</taxon>
        <taxon>lamiids</taxon>
        <taxon>Lamiales</taxon>
        <taxon>Oleaceae</taxon>
        <taxon>Oleeae</taxon>
        <taxon>Olea</taxon>
    </lineage>
</organism>
<keyword evidence="2" id="KW-1185">Reference proteome</keyword>
<comment type="caution">
    <text evidence="1">The sequence shown here is derived from an EMBL/GenBank/DDBJ whole genome shotgun (WGS) entry which is preliminary data.</text>
</comment>